<dbReference type="EMBL" id="CABVLI010000042">
    <property type="protein sequence ID" value="VVT21436.1"/>
    <property type="molecule type" value="Genomic_DNA"/>
</dbReference>
<name>A0A5E7ZRG0_9SPHN</name>
<reference evidence="2 3" key="1">
    <citation type="submission" date="2019-09" db="EMBL/GenBank/DDBJ databases">
        <authorList>
            <person name="Dittami M. S."/>
        </authorList>
    </citation>
    <scope>NUCLEOTIDE SEQUENCE [LARGE SCALE GENOMIC DNA]</scope>
    <source>
        <strain evidence="2">SPHINGO391</strain>
    </source>
</reference>
<dbReference type="AlphaFoldDB" id="A0A5E7ZRG0"/>
<protein>
    <submittedName>
        <fullName evidence="2">Uncharacterized protein</fullName>
    </submittedName>
</protein>
<keyword evidence="1" id="KW-0812">Transmembrane</keyword>
<evidence type="ECO:0000313" key="3">
    <source>
        <dbReference type="Proteomes" id="UP000326857"/>
    </source>
</evidence>
<evidence type="ECO:0000313" key="2">
    <source>
        <dbReference type="EMBL" id="VVT21436.1"/>
    </source>
</evidence>
<dbReference type="Proteomes" id="UP000326857">
    <property type="component" value="Unassembled WGS sequence"/>
</dbReference>
<proteinExistence type="predicted"/>
<sequence>MARHVPNMPGFLLPIPFWFFITLDLVLTLRKLT</sequence>
<keyword evidence="1" id="KW-0472">Membrane</keyword>
<keyword evidence="1" id="KW-1133">Transmembrane helix</keyword>
<evidence type="ECO:0000256" key="1">
    <source>
        <dbReference type="SAM" id="Phobius"/>
    </source>
</evidence>
<gene>
    <name evidence="2" type="ORF">SPHINGO391_470199</name>
</gene>
<organism evidence="2 3">
    <name type="scientific">Sphingomonas aurantiaca</name>
    <dbReference type="NCBI Taxonomy" id="185949"/>
    <lineage>
        <taxon>Bacteria</taxon>
        <taxon>Pseudomonadati</taxon>
        <taxon>Pseudomonadota</taxon>
        <taxon>Alphaproteobacteria</taxon>
        <taxon>Sphingomonadales</taxon>
        <taxon>Sphingomonadaceae</taxon>
        <taxon>Sphingomonas</taxon>
    </lineage>
</organism>
<feature type="transmembrane region" description="Helical" evidence="1">
    <location>
        <begin position="12"/>
        <end position="29"/>
    </location>
</feature>
<accession>A0A5E7ZRG0</accession>